<dbReference type="SUPFAM" id="SSF54637">
    <property type="entry name" value="Thioesterase/thiol ester dehydrase-isomerase"/>
    <property type="match status" value="1"/>
</dbReference>
<organism evidence="1 2">
    <name type="scientific">Spongiibacter pelagi</name>
    <dbReference type="NCBI Taxonomy" id="2760804"/>
    <lineage>
        <taxon>Bacteria</taxon>
        <taxon>Pseudomonadati</taxon>
        <taxon>Pseudomonadota</taxon>
        <taxon>Gammaproteobacteria</taxon>
        <taxon>Cellvibrionales</taxon>
        <taxon>Spongiibacteraceae</taxon>
        <taxon>Spongiibacter</taxon>
    </lineage>
</organism>
<dbReference type="CDD" id="cd03443">
    <property type="entry name" value="PaaI_thioesterase"/>
    <property type="match status" value="1"/>
</dbReference>
<dbReference type="Proteomes" id="UP000610558">
    <property type="component" value="Unassembled WGS sequence"/>
</dbReference>
<keyword evidence="2" id="KW-1185">Reference proteome</keyword>
<gene>
    <name evidence="1" type="ORF">IB286_07320</name>
</gene>
<dbReference type="Gene3D" id="3.10.129.10">
    <property type="entry name" value="Hotdog Thioesterase"/>
    <property type="match status" value="1"/>
</dbReference>
<dbReference type="Pfam" id="PF14539">
    <property type="entry name" value="DUF4442"/>
    <property type="match status" value="1"/>
</dbReference>
<reference evidence="1" key="1">
    <citation type="submission" date="2020-09" db="EMBL/GenBank/DDBJ databases">
        <authorList>
            <person name="Yoon J.-W."/>
        </authorList>
    </citation>
    <scope>NUCLEOTIDE SEQUENCE</scope>
    <source>
        <strain evidence="1">KMU-158</strain>
    </source>
</reference>
<dbReference type="EMBL" id="JACXLD010000003">
    <property type="protein sequence ID" value="MBD2858819.1"/>
    <property type="molecule type" value="Genomic_DNA"/>
</dbReference>
<sequence>MNTVLNTWQKLSGKPAGKMLFSKAVSFKTPYFSSISPRWEVLEAGRGVVTMRDTRRVHNHLGGVHAIALCNLAEAAAGLTAEVSMPDGMRWIPAGMQVRYLAAAKGKMTAHASMREIVVGEKSEVPVAVEVKNQAGEIVFTASIDMYVSPKKAR</sequence>
<accession>A0A927C151</accession>
<comment type="caution">
    <text evidence="1">The sequence shown here is derived from an EMBL/GenBank/DDBJ whole genome shotgun (WGS) entry which is preliminary data.</text>
</comment>
<evidence type="ECO:0000313" key="1">
    <source>
        <dbReference type="EMBL" id="MBD2858819.1"/>
    </source>
</evidence>
<dbReference type="InterPro" id="IPR029069">
    <property type="entry name" value="HotDog_dom_sf"/>
</dbReference>
<protein>
    <submittedName>
        <fullName evidence="1">DUF4442 domain-containing protein</fullName>
    </submittedName>
</protein>
<name>A0A927C151_9GAMM</name>
<proteinExistence type="predicted"/>
<dbReference type="AlphaFoldDB" id="A0A927C151"/>
<evidence type="ECO:0000313" key="2">
    <source>
        <dbReference type="Proteomes" id="UP000610558"/>
    </source>
</evidence>
<dbReference type="InterPro" id="IPR027961">
    <property type="entry name" value="DUF4442"/>
</dbReference>